<keyword evidence="3" id="KW-1185">Reference proteome</keyword>
<proteinExistence type="predicted"/>
<reference evidence="2 3" key="1">
    <citation type="journal article" date="2019" name="Sci. Rep.">
        <title>Orb-weaving spider Araneus ventricosus genome elucidates the spidroin gene catalogue.</title>
        <authorList>
            <person name="Kono N."/>
            <person name="Nakamura H."/>
            <person name="Ohtoshi R."/>
            <person name="Moran D.A.P."/>
            <person name="Shinohara A."/>
            <person name="Yoshida Y."/>
            <person name="Fujiwara M."/>
            <person name="Mori M."/>
            <person name="Tomita M."/>
            <person name="Arakawa K."/>
        </authorList>
    </citation>
    <scope>NUCLEOTIDE SEQUENCE [LARGE SCALE GENOMIC DNA]</scope>
</reference>
<evidence type="ECO:0000313" key="3">
    <source>
        <dbReference type="Proteomes" id="UP000499080"/>
    </source>
</evidence>
<protein>
    <submittedName>
        <fullName evidence="2">Uncharacterized protein</fullName>
    </submittedName>
</protein>
<accession>A0A4Y2V2F7</accession>
<organism evidence="2 3">
    <name type="scientific">Araneus ventricosus</name>
    <name type="common">Orbweaver spider</name>
    <name type="synonym">Epeira ventricosa</name>
    <dbReference type="NCBI Taxonomy" id="182803"/>
    <lineage>
        <taxon>Eukaryota</taxon>
        <taxon>Metazoa</taxon>
        <taxon>Ecdysozoa</taxon>
        <taxon>Arthropoda</taxon>
        <taxon>Chelicerata</taxon>
        <taxon>Arachnida</taxon>
        <taxon>Araneae</taxon>
        <taxon>Araneomorphae</taxon>
        <taxon>Entelegynae</taxon>
        <taxon>Araneoidea</taxon>
        <taxon>Araneidae</taxon>
        <taxon>Araneus</taxon>
    </lineage>
</organism>
<evidence type="ECO:0000313" key="2">
    <source>
        <dbReference type="EMBL" id="GBO19409.1"/>
    </source>
</evidence>
<comment type="caution">
    <text evidence="2">The sequence shown here is derived from an EMBL/GenBank/DDBJ whole genome shotgun (WGS) entry which is preliminary data.</text>
</comment>
<evidence type="ECO:0000256" key="1">
    <source>
        <dbReference type="SAM" id="MobiDB-lite"/>
    </source>
</evidence>
<name>A0A4Y2V2F7_ARAVE</name>
<dbReference type="Proteomes" id="UP000499080">
    <property type="component" value="Unassembled WGS sequence"/>
</dbReference>
<sequence length="86" mass="9801">MYLITLPVGFLSPKLDVSQLFECIVDDEDAKALTYGDGIRTLFWDEPRNLEPWYIHLKKLSSSRCPVEPPKRNQGTADLNQPPRVG</sequence>
<dbReference type="AlphaFoldDB" id="A0A4Y2V2F7"/>
<feature type="region of interest" description="Disordered" evidence="1">
    <location>
        <begin position="63"/>
        <end position="86"/>
    </location>
</feature>
<dbReference type="EMBL" id="BGPR01042885">
    <property type="protein sequence ID" value="GBO19409.1"/>
    <property type="molecule type" value="Genomic_DNA"/>
</dbReference>
<gene>
    <name evidence="2" type="ORF">AVEN_227440_1</name>
</gene>